<evidence type="ECO:0000313" key="2">
    <source>
        <dbReference type="Proteomes" id="UP001066276"/>
    </source>
</evidence>
<comment type="caution">
    <text evidence="1">The sequence shown here is derived from an EMBL/GenBank/DDBJ whole genome shotgun (WGS) entry which is preliminary data.</text>
</comment>
<dbReference type="EMBL" id="JANPWB010000009">
    <property type="protein sequence ID" value="KAJ1150145.1"/>
    <property type="molecule type" value="Genomic_DNA"/>
</dbReference>
<organism evidence="1 2">
    <name type="scientific">Pleurodeles waltl</name>
    <name type="common">Iberian ribbed newt</name>
    <dbReference type="NCBI Taxonomy" id="8319"/>
    <lineage>
        <taxon>Eukaryota</taxon>
        <taxon>Metazoa</taxon>
        <taxon>Chordata</taxon>
        <taxon>Craniata</taxon>
        <taxon>Vertebrata</taxon>
        <taxon>Euteleostomi</taxon>
        <taxon>Amphibia</taxon>
        <taxon>Batrachia</taxon>
        <taxon>Caudata</taxon>
        <taxon>Salamandroidea</taxon>
        <taxon>Salamandridae</taxon>
        <taxon>Pleurodelinae</taxon>
        <taxon>Pleurodeles</taxon>
    </lineage>
</organism>
<evidence type="ECO:0000313" key="1">
    <source>
        <dbReference type="EMBL" id="KAJ1150145.1"/>
    </source>
</evidence>
<protein>
    <submittedName>
        <fullName evidence="1">Uncharacterized protein</fullName>
    </submittedName>
</protein>
<reference evidence="1" key="1">
    <citation type="journal article" date="2022" name="bioRxiv">
        <title>Sequencing and chromosome-scale assembly of the giantPleurodeles waltlgenome.</title>
        <authorList>
            <person name="Brown T."/>
            <person name="Elewa A."/>
            <person name="Iarovenko S."/>
            <person name="Subramanian E."/>
            <person name="Araus A.J."/>
            <person name="Petzold A."/>
            <person name="Susuki M."/>
            <person name="Suzuki K.-i.T."/>
            <person name="Hayashi T."/>
            <person name="Toyoda A."/>
            <person name="Oliveira C."/>
            <person name="Osipova E."/>
            <person name="Leigh N.D."/>
            <person name="Simon A."/>
            <person name="Yun M.H."/>
        </authorList>
    </citation>
    <scope>NUCLEOTIDE SEQUENCE</scope>
    <source>
        <strain evidence="1">20211129_DDA</strain>
        <tissue evidence="1">Liver</tissue>
    </source>
</reference>
<accession>A0AAV7RF86</accession>
<dbReference type="AlphaFoldDB" id="A0AAV7RF86"/>
<sequence length="148" mass="16192">MGKTDKLQIGLTYESKRSACDLLEAETDKEVVGRDVGTLESTLLAMQHSLQTTASKIDKLNLCMDDISCKLDQHTERLTEEEHGLSITEDTVQTMLGKLLNMEKVLAVIKANKEDLEKKDGAQSRGGSKGNNSSALQLNLWIDLGGAE</sequence>
<gene>
    <name evidence="1" type="ORF">NDU88_002942</name>
</gene>
<proteinExistence type="predicted"/>
<dbReference type="Proteomes" id="UP001066276">
    <property type="component" value="Chromosome 5"/>
</dbReference>
<keyword evidence="2" id="KW-1185">Reference proteome</keyword>
<name>A0AAV7RF86_PLEWA</name>